<comment type="caution">
    <text evidence="1">The sequence shown here is derived from an EMBL/GenBank/DDBJ whole genome shotgun (WGS) entry which is preliminary data.</text>
</comment>
<protein>
    <submittedName>
        <fullName evidence="1">Uncharacterized protein</fullName>
    </submittedName>
</protein>
<proteinExistence type="predicted"/>
<feature type="non-terminal residue" evidence="1">
    <location>
        <position position="1"/>
    </location>
</feature>
<name>A0ABR0M0V7_9PEZI</name>
<evidence type="ECO:0000313" key="2">
    <source>
        <dbReference type="Proteomes" id="UP001357485"/>
    </source>
</evidence>
<dbReference type="InterPro" id="IPR024738">
    <property type="entry name" value="Hfi1/Tada1"/>
</dbReference>
<evidence type="ECO:0000313" key="1">
    <source>
        <dbReference type="EMBL" id="KAK5275615.1"/>
    </source>
</evidence>
<sequence>WEIEIRKRYNLSLSSESLEFPDAATIQARMEPICYEEGLVGGVSNYTTSNPSGPAGPSSCADLVNVATEMFVKEALSNFLTRVRSNGDHYIMTSAYKRQLESEEDAWLRGDMVKNPGGLLP</sequence>
<dbReference type="Pfam" id="PF12767">
    <property type="entry name" value="SAGA-Tad1"/>
    <property type="match status" value="1"/>
</dbReference>
<dbReference type="Proteomes" id="UP001357485">
    <property type="component" value="Unassembled WGS sequence"/>
</dbReference>
<keyword evidence="2" id="KW-1185">Reference proteome</keyword>
<gene>
    <name evidence="1" type="ORF">LTR16_012307</name>
</gene>
<feature type="non-terminal residue" evidence="1">
    <location>
        <position position="121"/>
    </location>
</feature>
<organism evidence="1 2">
    <name type="scientific">Cryomyces antarcticus</name>
    <dbReference type="NCBI Taxonomy" id="329879"/>
    <lineage>
        <taxon>Eukaryota</taxon>
        <taxon>Fungi</taxon>
        <taxon>Dikarya</taxon>
        <taxon>Ascomycota</taxon>
        <taxon>Pezizomycotina</taxon>
        <taxon>Dothideomycetes</taxon>
        <taxon>Dothideomycetes incertae sedis</taxon>
        <taxon>Cryomyces</taxon>
    </lineage>
</organism>
<dbReference type="EMBL" id="JAVRRA010004306">
    <property type="protein sequence ID" value="KAK5275615.1"/>
    <property type="molecule type" value="Genomic_DNA"/>
</dbReference>
<accession>A0ABR0M0V7</accession>
<reference evidence="1 2" key="1">
    <citation type="submission" date="2023-08" db="EMBL/GenBank/DDBJ databases">
        <title>Black Yeasts Isolated from many extreme environments.</title>
        <authorList>
            <person name="Coleine C."/>
            <person name="Stajich J.E."/>
            <person name="Selbmann L."/>
        </authorList>
    </citation>
    <scope>NUCLEOTIDE SEQUENCE [LARGE SCALE GENOMIC DNA]</scope>
    <source>
        <strain evidence="1 2">CCFEE 536</strain>
    </source>
</reference>